<dbReference type="PANTHER" id="PTHR11232:SF57">
    <property type="entry name" value="RE46159P"/>
    <property type="match status" value="1"/>
</dbReference>
<dbReference type="VEuPathDB" id="VectorBase:ACON2_034805"/>
<dbReference type="PANTHER" id="PTHR11232">
    <property type="entry name" value="PHOSPHOTYROSINE INTERACTION DOMAIN-CONTAINING FAMILY MEMBER"/>
    <property type="match status" value="1"/>
</dbReference>
<dbReference type="CDD" id="cd13160">
    <property type="entry name" value="PTB_LDLRAP_insect-like"/>
    <property type="match status" value="1"/>
</dbReference>
<dbReference type="RefSeq" id="XP_049463552.1">
    <property type="nucleotide sequence ID" value="XM_049607595.1"/>
</dbReference>
<dbReference type="Gene3D" id="2.30.29.30">
    <property type="entry name" value="Pleckstrin-homology domain (PH domain)/Phosphotyrosine-binding domain (PTB)"/>
    <property type="match status" value="1"/>
</dbReference>
<evidence type="ECO:0000256" key="1">
    <source>
        <dbReference type="SAM" id="MobiDB-lite"/>
    </source>
</evidence>
<keyword evidence="3" id="KW-1185">Reference proteome</keyword>
<dbReference type="RefSeq" id="XP_049463551.1">
    <property type="nucleotide sequence ID" value="XM_049607594.1"/>
</dbReference>
<evidence type="ECO:0000313" key="3">
    <source>
        <dbReference type="Proteomes" id="UP001105220"/>
    </source>
</evidence>
<proteinExistence type="predicted"/>
<dbReference type="EnsemblMetazoa" id="ACON005585-RA">
    <property type="protein sequence ID" value="ACON005585-PA"/>
    <property type="gene ID" value="ACON005585"/>
</dbReference>
<evidence type="ECO:0000313" key="2">
    <source>
        <dbReference type="EnsemblMetazoa" id="ACON005585-PA"/>
    </source>
</evidence>
<dbReference type="VEuPathDB" id="VectorBase:ACMO_008130"/>
<dbReference type="InterPro" id="IPR051133">
    <property type="entry name" value="Adapter_Engulfment-Domain"/>
</dbReference>
<sequence length="225" mass="24781">MSTKISNGSSGGGINTAPNTTSITTNNNNNNNNNDSPDVQVTVKDLPISFKVKYLGSQPATGLWGIKHTRLPVDHLVSVAKNLPPNRILPFCNLTVSLDGVKIESITSKLTSVSNFTIDTISYGVQDLVYTRVFAMIVVKENYNLKEKNPFDVHAFVCDSRAMARKLTFALAASFQDYSKRVKEAEEKNGGSGCDTEKSLRKKFAIDLRTPEEMQQDITEQETEA</sequence>
<dbReference type="Proteomes" id="UP001105220">
    <property type="component" value="Unplaced"/>
</dbReference>
<dbReference type="EnsemblMetazoa" id="ACON005585-RB">
    <property type="protein sequence ID" value="ACON005585-PB"/>
    <property type="gene ID" value="ACON005585"/>
</dbReference>
<accession>A0A6E8VMU1</accession>
<feature type="compositionally biased region" description="Low complexity" evidence="1">
    <location>
        <begin position="15"/>
        <end position="34"/>
    </location>
</feature>
<organism evidence="2 3">
    <name type="scientific">Anopheles coluzzii</name>
    <name type="common">African malaria mosquito</name>
    <dbReference type="NCBI Taxonomy" id="1518534"/>
    <lineage>
        <taxon>Eukaryota</taxon>
        <taxon>Metazoa</taxon>
        <taxon>Ecdysozoa</taxon>
        <taxon>Arthropoda</taxon>
        <taxon>Hexapoda</taxon>
        <taxon>Insecta</taxon>
        <taxon>Pterygota</taxon>
        <taxon>Neoptera</taxon>
        <taxon>Endopterygota</taxon>
        <taxon>Diptera</taxon>
        <taxon>Nematocera</taxon>
        <taxon>Culicoidea</taxon>
        <taxon>Culicidae</taxon>
        <taxon>Anophelinae</taxon>
        <taxon>Anopheles</taxon>
    </lineage>
</organism>
<dbReference type="RefSeq" id="XP_049463554.1">
    <property type="nucleotide sequence ID" value="XM_049607597.1"/>
</dbReference>
<dbReference type="AlphaFoldDB" id="A0A6E8VMU1"/>
<feature type="region of interest" description="Disordered" evidence="1">
    <location>
        <begin position="1"/>
        <end position="39"/>
    </location>
</feature>
<dbReference type="InterPro" id="IPR011993">
    <property type="entry name" value="PH-like_dom_sf"/>
</dbReference>
<dbReference type="RefSeq" id="XP_040223252.2">
    <property type="nucleotide sequence ID" value="XM_040367318.2"/>
</dbReference>
<dbReference type="VEuPathDB" id="VectorBase:ACON005585"/>
<reference evidence="2" key="2">
    <citation type="submission" date="2020-05" db="UniProtKB">
        <authorList>
            <consortium name="EnsemblMetazoa"/>
        </authorList>
    </citation>
    <scope>IDENTIFICATION</scope>
    <source>
        <strain evidence="2">Ngousso</strain>
    </source>
</reference>
<protein>
    <submittedName>
        <fullName evidence="2">PID domain-containing protein</fullName>
    </submittedName>
</protein>
<name>A0A6E8VMU1_ANOCL</name>
<dbReference type="RefSeq" id="XP_040223253.2">
    <property type="nucleotide sequence ID" value="XM_040367319.2"/>
</dbReference>
<dbReference type="RefSeq" id="XP_049463553.1">
    <property type="nucleotide sequence ID" value="XM_049607596.1"/>
</dbReference>
<dbReference type="GeneID" id="120949798"/>
<dbReference type="SUPFAM" id="SSF50729">
    <property type="entry name" value="PH domain-like"/>
    <property type="match status" value="1"/>
</dbReference>
<reference key="1">
    <citation type="journal article" date="2019" name="Genes (Basel)">
        <title>A High-Quality De novo Genome Assembly from a Single Mosquito Using PacBio Sequencing.</title>
        <authorList>
            <person name="Kingan S.B."/>
            <person name="Heaton H."/>
            <person name="Cudini J."/>
            <person name="Lambert C.C."/>
            <person name="Baybayan P."/>
            <person name="Galvin B.D."/>
            <person name="Durbin R."/>
            <person name="Korlach J."/>
            <person name="Lawniczak M.K.N."/>
        </authorList>
    </citation>
    <scope>NUCLEOTIDE SEQUENCE [LARGE SCALE GENOMIC DNA]</scope>
    <source>
        <strain>Mali-NIH</strain>
    </source>
</reference>